<name>A0A7W5BF12_9BURK</name>
<dbReference type="AlphaFoldDB" id="A0A7W5BF12"/>
<dbReference type="EMBL" id="JACHXD010000022">
    <property type="protein sequence ID" value="MBB3121933.1"/>
    <property type="molecule type" value="Genomic_DNA"/>
</dbReference>
<evidence type="ECO:0000313" key="2">
    <source>
        <dbReference type="Proteomes" id="UP000541535"/>
    </source>
</evidence>
<gene>
    <name evidence="1" type="ORF">FHS03_005028</name>
</gene>
<protein>
    <submittedName>
        <fullName evidence="1">Uncharacterized protein</fullName>
    </submittedName>
</protein>
<organism evidence="1 2">
    <name type="scientific">Pseudoduganella violacea</name>
    <dbReference type="NCBI Taxonomy" id="1715466"/>
    <lineage>
        <taxon>Bacteria</taxon>
        <taxon>Pseudomonadati</taxon>
        <taxon>Pseudomonadota</taxon>
        <taxon>Betaproteobacteria</taxon>
        <taxon>Burkholderiales</taxon>
        <taxon>Oxalobacteraceae</taxon>
        <taxon>Telluria group</taxon>
        <taxon>Pseudoduganella</taxon>
    </lineage>
</organism>
<reference evidence="1 2" key="1">
    <citation type="submission" date="2020-08" db="EMBL/GenBank/DDBJ databases">
        <title>Genomic Encyclopedia of Type Strains, Phase III (KMG-III): the genomes of soil and plant-associated and newly described type strains.</title>
        <authorList>
            <person name="Whitman W."/>
        </authorList>
    </citation>
    <scope>NUCLEOTIDE SEQUENCE [LARGE SCALE GENOMIC DNA]</scope>
    <source>
        <strain evidence="1 2">CECT 8897</strain>
    </source>
</reference>
<comment type="caution">
    <text evidence="1">The sequence shown here is derived from an EMBL/GenBank/DDBJ whole genome shotgun (WGS) entry which is preliminary data.</text>
</comment>
<evidence type="ECO:0000313" key="1">
    <source>
        <dbReference type="EMBL" id="MBB3121933.1"/>
    </source>
</evidence>
<dbReference type="RefSeq" id="WP_183443618.1">
    <property type="nucleotide sequence ID" value="NZ_JACHXD010000022.1"/>
</dbReference>
<dbReference type="Proteomes" id="UP000541535">
    <property type="component" value="Unassembled WGS sequence"/>
</dbReference>
<keyword evidence="2" id="KW-1185">Reference proteome</keyword>
<proteinExistence type="predicted"/>
<sequence length="207" mass="21982">MYAVAVTPDSGSTALSESFLDWWFTPWLLAGIDTPAPAEADSAALAVRLAYRPWCETAGVRAALPAAFDGAWQQLAVGDSTLLRRAALLYGGLLAAREGKHEALVALPLAVRRWCLATAAIQPLTAQRPLTGACETDALNELALLLEQGFPGMWGRLRLLLPAGMAPHADAAPADVAPAGAAAARRRLRCWNLCLQGARQLSFQGDR</sequence>
<accession>A0A7W5BF12</accession>